<comment type="similarity">
    <text evidence="1 5">Belongs to the PanB family.</text>
</comment>
<feature type="binding site" evidence="5">
    <location>
        <position position="132"/>
    </location>
    <ligand>
        <name>Mg(2+)</name>
        <dbReference type="ChEBI" id="CHEBI:18420"/>
    </ligand>
</feature>
<dbReference type="NCBIfam" id="TIGR00222">
    <property type="entry name" value="panB"/>
    <property type="match status" value="1"/>
</dbReference>
<keyword evidence="5" id="KW-0479">Metal-binding</keyword>
<sequence>MSTTDKTTTALYGGVTNRRVTIRDLAAAKERGERWPMLTAYDALTARVFDEAGIPVLLVGDSAANVVYGYDTTVPVTVDELLPLTAAVARSTKRSLVVADLPFGSYQASPHQALETASRFMKEGGAQAVKLEGGHAVAPQVELLVSAGIPVMAHLGLTPQSVNTLGGYRVQGRGEAAAGLLKDAKELERAGAFAVVLECVPSELAAQVTEQLNIPTVGIGAGKATDAQVLVWQDMAGLSPRVAKFVKTYANLHETLREAASAYADEVVGGAFPEERHSYAS</sequence>
<feature type="active site" description="Proton acceptor" evidence="5">
    <location>
        <position position="198"/>
    </location>
</feature>
<comment type="subunit">
    <text evidence="2 5">Homodecamer; pentamer of dimers.</text>
</comment>
<dbReference type="PANTHER" id="PTHR20881:SF0">
    <property type="entry name" value="3-METHYL-2-OXOBUTANOATE HYDROXYMETHYLTRANSFERASE"/>
    <property type="match status" value="1"/>
</dbReference>
<dbReference type="EMBL" id="JAVREP010000005">
    <property type="protein sequence ID" value="MDT0328736.1"/>
    <property type="molecule type" value="Genomic_DNA"/>
</dbReference>
<dbReference type="InterPro" id="IPR003700">
    <property type="entry name" value="Pantoate_hydroxy_MeTrfase"/>
</dbReference>
<keyword evidence="5" id="KW-0963">Cytoplasm</keyword>
<comment type="pathway">
    <text evidence="5">Cofactor biosynthesis; (R)-pantothenate biosynthesis; (R)-pantoate from 3-methyl-2-oxobutanoate: step 1/2.</text>
</comment>
<feature type="binding site" evidence="5">
    <location>
        <position position="130"/>
    </location>
    <ligand>
        <name>3-methyl-2-oxobutanoate</name>
        <dbReference type="ChEBI" id="CHEBI:11851"/>
    </ligand>
</feature>
<dbReference type="Pfam" id="PF02548">
    <property type="entry name" value="Pantoate_transf"/>
    <property type="match status" value="1"/>
</dbReference>
<gene>
    <name evidence="5 6" type="primary">panB</name>
    <name evidence="6" type="ORF">RM479_09980</name>
</gene>
<comment type="catalytic activity">
    <reaction evidence="5">
        <text>(6R)-5,10-methylene-5,6,7,8-tetrahydrofolate + 3-methyl-2-oxobutanoate + H2O = 2-dehydropantoate + (6S)-5,6,7,8-tetrahydrofolate</text>
        <dbReference type="Rhea" id="RHEA:11824"/>
        <dbReference type="ChEBI" id="CHEBI:11561"/>
        <dbReference type="ChEBI" id="CHEBI:11851"/>
        <dbReference type="ChEBI" id="CHEBI:15377"/>
        <dbReference type="ChEBI" id="CHEBI:15636"/>
        <dbReference type="ChEBI" id="CHEBI:57453"/>
        <dbReference type="EC" id="2.1.2.11"/>
    </reaction>
</comment>
<dbReference type="PANTHER" id="PTHR20881">
    <property type="entry name" value="3-METHYL-2-OXOBUTANOATE HYDROXYMETHYLTRANSFERASE"/>
    <property type="match status" value="1"/>
</dbReference>
<proteinExistence type="inferred from homology"/>
<dbReference type="EC" id="2.1.2.11" evidence="5"/>
<dbReference type="InterPro" id="IPR040442">
    <property type="entry name" value="Pyrv_kinase-like_dom_sf"/>
</dbReference>
<evidence type="ECO:0000256" key="3">
    <source>
        <dbReference type="ARBA" id="ARBA00022655"/>
    </source>
</evidence>
<evidence type="ECO:0000313" key="6">
    <source>
        <dbReference type="EMBL" id="MDT0328736.1"/>
    </source>
</evidence>
<reference evidence="7" key="1">
    <citation type="submission" date="2023-07" db="EMBL/GenBank/DDBJ databases">
        <title>30 novel species of actinomycetes from the DSMZ collection.</title>
        <authorList>
            <person name="Nouioui I."/>
        </authorList>
    </citation>
    <scope>NUCLEOTIDE SEQUENCE [LARGE SCALE GENOMIC DNA]</scope>
    <source>
        <strain evidence="7">DSM 44743</strain>
    </source>
</reference>
<dbReference type="InterPro" id="IPR015813">
    <property type="entry name" value="Pyrv/PenolPyrv_kinase-like_dom"/>
</dbReference>
<feature type="binding site" evidence="5">
    <location>
        <begin position="61"/>
        <end position="62"/>
    </location>
    <ligand>
        <name>3-methyl-2-oxobutanoate</name>
        <dbReference type="ChEBI" id="CHEBI:11851"/>
    </ligand>
</feature>
<dbReference type="RefSeq" id="WP_311511441.1">
    <property type="nucleotide sequence ID" value="NZ_JAVREP010000005.1"/>
</dbReference>
<keyword evidence="5" id="KW-0460">Magnesium</keyword>
<evidence type="ECO:0000256" key="1">
    <source>
        <dbReference type="ARBA" id="ARBA00008676"/>
    </source>
</evidence>
<dbReference type="GO" id="GO:0003864">
    <property type="term" value="F:3-methyl-2-oxobutanoate hydroxymethyltransferase activity"/>
    <property type="evidence" value="ECO:0007669"/>
    <property type="project" value="UniProtKB-EC"/>
</dbReference>
<evidence type="ECO:0000256" key="4">
    <source>
        <dbReference type="ARBA" id="ARBA00022679"/>
    </source>
</evidence>
<feature type="binding site" evidence="5">
    <location>
        <position position="100"/>
    </location>
    <ligand>
        <name>Mg(2+)</name>
        <dbReference type="ChEBI" id="CHEBI:18420"/>
    </ligand>
</feature>
<dbReference type="CDD" id="cd06557">
    <property type="entry name" value="KPHMT-like"/>
    <property type="match status" value="1"/>
</dbReference>
<dbReference type="Gene3D" id="3.20.20.60">
    <property type="entry name" value="Phosphoenolpyruvate-binding domains"/>
    <property type="match status" value="1"/>
</dbReference>
<comment type="function">
    <text evidence="5">Catalyzes the reversible reaction in which hydroxymethyl group from 5,10-methylenetetrahydrofolate is transferred onto alpha-ketoisovalerate to form ketopantoate.</text>
</comment>
<dbReference type="PIRSF" id="PIRSF000388">
    <property type="entry name" value="Pantoate_hydroxy_MeTrfase"/>
    <property type="match status" value="1"/>
</dbReference>
<keyword evidence="7" id="KW-1185">Reference proteome</keyword>
<feature type="binding site" evidence="5">
    <location>
        <position position="100"/>
    </location>
    <ligand>
        <name>3-methyl-2-oxobutanoate</name>
        <dbReference type="ChEBI" id="CHEBI:11851"/>
    </ligand>
</feature>
<organism evidence="6 7">
    <name type="scientific">Nocardiopsis lambiniae</name>
    <dbReference type="NCBI Taxonomy" id="3075539"/>
    <lineage>
        <taxon>Bacteria</taxon>
        <taxon>Bacillati</taxon>
        <taxon>Actinomycetota</taxon>
        <taxon>Actinomycetes</taxon>
        <taxon>Streptosporangiales</taxon>
        <taxon>Nocardiopsidaceae</taxon>
        <taxon>Nocardiopsis</taxon>
    </lineage>
</organism>
<dbReference type="NCBIfam" id="NF001452">
    <property type="entry name" value="PRK00311.1"/>
    <property type="match status" value="1"/>
</dbReference>
<accession>A0ABU2M916</accession>
<keyword evidence="4 5" id="KW-0808">Transferase</keyword>
<evidence type="ECO:0000313" key="7">
    <source>
        <dbReference type="Proteomes" id="UP001183390"/>
    </source>
</evidence>
<evidence type="ECO:0000256" key="5">
    <source>
        <dbReference type="HAMAP-Rule" id="MF_00156"/>
    </source>
</evidence>
<feature type="binding site" evidence="5">
    <location>
        <position position="61"/>
    </location>
    <ligand>
        <name>Mg(2+)</name>
        <dbReference type="ChEBI" id="CHEBI:18420"/>
    </ligand>
</feature>
<protein>
    <recommendedName>
        <fullName evidence="5">3-methyl-2-oxobutanoate hydroxymethyltransferase</fullName>
        <ecNumber evidence="5">2.1.2.11</ecNumber>
    </recommendedName>
    <alternativeName>
        <fullName evidence="5">Ketopantoate hydroxymethyltransferase</fullName>
        <shortName evidence="5">KPHMT</shortName>
    </alternativeName>
</protein>
<dbReference type="Proteomes" id="UP001183390">
    <property type="component" value="Unassembled WGS sequence"/>
</dbReference>
<name>A0ABU2M916_9ACTN</name>
<keyword evidence="3 5" id="KW-0566">Pantothenate biosynthesis</keyword>
<comment type="cofactor">
    <cofactor evidence="5">
        <name>Mg(2+)</name>
        <dbReference type="ChEBI" id="CHEBI:18420"/>
    </cofactor>
    <text evidence="5">Binds 1 Mg(2+) ion per subunit.</text>
</comment>
<dbReference type="HAMAP" id="MF_00156">
    <property type="entry name" value="PanB"/>
    <property type="match status" value="1"/>
</dbReference>
<dbReference type="SUPFAM" id="SSF51621">
    <property type="entry name" value="Phosphoenolpyruvate/pyruvate domain"/>
    <property type="match status" value="1"/>
</dbReference>
<comment type="subcellular location">
    <subcellularLocation>
        <location evidence="5">Cytoplasm</location>
    </subcellularLocation>
</comment>
<evidence type="ECO:0000256" key="2">
    <source>
        <dbReference type="ARBA" id="ARBA00011424"/>
    </source>
</evidence>
<comment type="caution">
    <text evidence="6">The sequence shown here is derived from an EMBL/GenBank/DDBJ whole genome shotgun (WGS) entry which is preliminary data.</text>
</comment>